<sequence>LEANLLSMPCTSHDSFPHQFTIPDGEQELMAAIEPQLPSNLNVYLRLISSSRQPPARRELLAVAKMAVGGTLSSLEADLVDCEAIFDCLDPMILSGAWYERFTEDCEEGHALWAEIIIRTGCDTAQTLIELAYHLAHSNDGRFPNKCEILRNFGADLIEIRCPVFDYETSRLLVEAGALLLDQDRQVPIPYFVLSYSFQVSFSH</sequence>
<dbReference type="AlphaFoldDB" id="A0A0M3J4H2"/>
<proteinExistence type="predicted"/>
<name>A0A0M3J4H2_ANISI</name>
<accession>A0A0M3J4H2</accession>
<evidence type="ECO:0000313" key="1">
    <source>
        <dbReference type="WBParaSite" id="ASIM_0000244101-mRNA-1"/>
    </source>
</evidence>
<protein>
    <submittedName>
        <fullName evidence="1">ANK_REP_REGION domain-containing protein</fullName>
    </submittedName>
</protein>
<reference evidence="1" key="1">
    <citation type="submission" date="2017-02" db="UniProtKB">
        <authorList>
            <consortium name="WormBaseParasite"/>
        </authorList>
    </citation>
    <scope>IDENTIFICATION</scope>
</reference>
<organism evidence="1">
    <name type="scientific">Anisakis simplex</name>
    <name type="common">Herring worm</name>
    <dbReference type="NCBI Taxonomy" id="6269"/>
    <lineage>
        <taxon>Eukaryota</taxon>
        <taxon>Metazoa</taxon>
        <taxon>Ecdysozoa</taxon>
        <taxon>Nematoda</taxon>
        <taxon>Chromadorea</taxon>
        <taxon>Rhabditida</taxon>
        <taxon>Spirurina</taxon>
        <taxon>Ascaridomorpha</taxon>
        <taxon>Ascaridoidea</taxon>
        <taxon>Anisakidae</taxon>
        <taxon>Anisakis</taxon>
        <taxon>Anisakis simplex complex</taxon>
    </lineage>
</organism>
<dbReference type="WBParaSite" id="ASIM_0000244101-mRNA-1">
    <property type="protein sequence ID" value="ASIM_0000244101-mRNA-1"/>
    <property type="gene ID" value="ASIM_0000244101"/>
</dbReference>